<feature type="compositionally biased region" description="Basic and acidic residues" evidence="1">
    <location>
        <begin position="248"/>
        <end position="258"/>
    </location>
</feature>
<reference evidence="3" key="1">
    <citation type="journal article" date="2014" name="Proc. Natl. Acad. Sci. U.S.A.">
        <title>Extensive sampling of basidiomycete genomes demonstrates inadequacy of the white-rot/brown-rot paradigm for wood decay fungi.</title>
        <authorList>
            <person name="Riley R."/>
            <person name="Salamov A.A."/>
            <person name="Brown D.W."/>
            <person name="Nagy L.G."/>
            <person name="Floudas D."/>
            <person name="Held B.W."/>
            <person name="Levasseur A."/>
            <person name="Lombard V."/>
            <person name="Morin E."/>
            <person name="Otillar R."/>
            <person name="Lindquist E.A."/>
            <person name="Sun H."/>
            <person name="LaButti K.M."/>
            <person name="Schmutz J."/>
            <person name="Jabbour D."/>
            <person name="Luo H."/>
            <person name="Baker S.E."/>
            <person name="Pisabarro A.G."/>
            <person name="Walton J.D."/>
            <person name="Blanchette R.A."/>
            <person name="Henrissat B."/>
            <person name="Martin F."/>
            <person name="Cullen D."/>
            <person name="Hibbett D.S."/>
            <person name="Grigoriev I.V."/>
        </authorList>
    </citation>
    <scope>NUCLEOTIDE SEQUENCE [LARGE SCALE GENOMIC DNA]</scope>
    <source>
        <strain evidence="3">MUCL 33604</strain>
    </source>
</reference>
<dbReference type="InParanoid" id="A0A067P5T0"/>
<feature type="compositionally biased region" description="Polar residues" evidence="1">
    <location>
        <begin position="179"/>
        <end position="190"/>
    </location>
</feature>
<feature type="compositionally biased region" description="Basic residues" evidence="1">
    <location>
        <begin position="462"/>
        <end position="480"/>
    </location>
</feature>
<evidence type="ECO:0000256" key="1">
    <source>
        <dbReference type="SAM" id="MobiDB-lite"/>
    </source>
</evidence>
<dbReference type="STRING" id="933084.A0A067P5T0"/>
<feature type="compositionally biased region" description="Pro residues" evidence="1">
    <location>
        <begin position="68"/>
        <end position="79"/>
    </location>
</feature>
<accession>A0A067P5T0</accession>
<keyword evidence="3" id="KW-1185">Reference proteome</keyword>
<name>A0A067P5T0_9AGAM</name>
<gene>
    <name evidence="2" type="ORF">JAAARDRAFT_43034</name>
</gene>
<evidence type="ECO:0000313" key="2">
    <source>
        <dbReference type="EMBL" id="KDQ49195.1"/>
    </source>
</evidence>
<dbReference type="OrthoDB" id="3244156at2759"/>
<feature type="compositionally biased region" description="Low complexity" evidence="1">
    <location>
        <begin position="38"/>
        <end position="52"/>
    </location>
</feature>
<feature type="compositionally biased region" description="Acidic residues" evidence="1">
    <location>
        <begin position="274"/>
        <end position="285"/>
    </location>
</feature>
<feature type="compositionally biased region" description="Basic residues" evidence="1">
    <location>
        <begin position="261"/>
        <end position="270"/>
    </location>
</feature>
<dbReference type="EMBL" id="KL197795">
    <property type="protein sequence ID" value="KDQ49195.1"/>
    <property type="molecule type" value="Genomic_DNA"/>
</dbReference>
<feature type="region of interest" description="Disordered" evidence="1">
    <location>
        <begin position="430"/>
        <end position="490"/>
    </location>
</feature>
<feature type="region of interest" description="Disordered" evidence="1">
    <location>
        <begin position="98"/>
        <end position="145"/>
    </location>
</feature>
<dbReference type="HOGENOM" id="CLU_471769_0_0_1"/>
<feature type="region of interest" description="Disordered" evidence="1">
    <location>
        <begin position="571"/>
        <end position="615"/>
    </location>
</feature>
<dbReference type="AlphaFoldDB" id="A0A067P5T0"/>
<evidence type="ECO:0000313" key="3">
    <source>
        <dbReference type="Proteomes" id="UP000027265"/>
    </source>
</evidence>
<feature type="compositionally biased region" description="Acidic residues" evidence="1">
    <location>
        <begin position="102"/>
        <end position="122"/>
    </location>
</feature>
<sequence>MTDPYLEYRTPQSDVHDDPSFLRPLDNYQPDPSIPGGYAYSQARHASRASAATWISMPQSGGPRRRPLPPQPIPVPPPVEHARGVSEYSDFEYMGVSVDQHAEEEEEVAEEPEEEEVEEERDEVVAAPPPPIMLPGPSKLQKSGRRRFVGGFVSSLKKLPKAMVRSVGREKQPIRRGTTDTYGTGASFNTVDTLPRYHTPIRRVQPPPIPPIHYVEAMDMPQEHPTPAPSHVSRHPTPAPSNRSVSFDSRHPSHESQPSRHNSRHTSHHTHVSEEDEVEEEEEEELRGHTPDIRDGSTTMVHHEGYPPEIHGTTYIHHTPSPRGEPLVVPDPRSPGSPNFRPTSDYDKMSRSIRTTATTLGSYAQRVYQFFKDLNDLPWMASGNRRVAADYIPGDNPRSRYRYSRWRVRDANKEWYTDRRHTLDMLSVGEPSYTRGASTSGYTSTHRRTRHTSRTSDPGPRTHSHSHSRGHTHSRSHTSPKPHSPSASHLAALDPHAYGQISYPYGYTYSPSPGNNFQPMYVYPSSPQAQQHQQPGSPQAMQQAMPVYFVAGLPPPLPPGYIPQSPHKLKQAAMPHIPGSGGSVGESQGSSTPQGGGSPRYPTMLSYPAPLKLAS</sequence>
<dbReference type="Proteomes" id="UP000027265">
    <property type="component" value="Unassembled WGS sequence"/>
</dbReference>
<protein>
    <submittedName>
        <fullName evidence="2">Uncharacterized protein</fullName>
    </submittedName>
</protein>
<feature type="region of interest" description="Disordered" evidence="1">
    <location>
        <begin position="164"/>
        <end position="190"/>
    </location>
</feature>
<proteinExistence type="predicted"/>
<feature type="compositionally biased region" description="Basic and acidic residues" evidence="1">
    <location>
        <begin position="286"/>
        <end position="306"/>
    </location>
</feature>
<organism evidence="2 3">
    <name type="scientific">Jaapia argillacea MUCL 33604</name>
    <dbReference type="NCBI Taxonomy" id="933084"/>
    <lineage>
        <taxon>Eukaryota</taxon>
        <taxon>Fungi</taxon>
        <taxon>Dikarya</taxon>
        <taxon>Basidiomycota</taxon>
        <taxon>Agaricomycotina</taxon>
        <taxon>Agaricomycetes</taxon>
        <taxon>Agaricomycetidae</taxon>
        <taxon>Jaapiales</taxon>
        <taxon>Jaapiaceae</taxon>
        <taxon>Jaapia</taxon>
    </lineage>
</organism>
<feature type="region of interest" description="Disordered" evidence="1">
    <location>
        <begin position="1"/>
        <end position="82"/>
    </location>
</feature>
<feature type="region of interest" description="Disordered" evidence="1">
    <location>
        <begin position="221"/>
        <end position="347"/>
    </location>
</feature>